<evidence type="ECO:0000256" key="3">
    <source>
        <dbReference type="ARBA" id="ARBA00022723"/>
    </source>
</evidence>
<reference evidence="7" key="1">
    <citation type="submission" date="2023-06" db="EMBL/GenBank/DDBJ databases">
        <title>Genome sequence of Nocardioides sp. SOB44.</title>
        <authorList>
            <person name="Zhang G."/>
        </authorList>
    </citation>
    <scope>NUCLEOTIDE SEQUENCE</scope>
    <source>
        <strain evidence="7">SOB44</strain>
    </source>
</reference>
<evidence type="ECO:0000256" key="5">
    <source>
        <dbReference type="ARBA" id="ARBA00022833"/>
    </source>
</evidence>
<dbReference type="SUPFAM" id="SSF51556">
    <property type="entry name" value="Metallo-dependent hydrolases"/>
    <property type="match status" value="1"/>
</dbReference>
<dbReference type="Proteomes" id="UP001168363">
    <property type="component" value="Unassembled WGS sequence"/>
</dbReference>
<comment type="caution">
    <text evidence="7">The sequence shown here is derived from an EMBL/GenBank/DDBJ whole genome shotgun (WGS) entry which is preliminary data.</text>
</comment>
<dbReference type="GO" id="GO:0016787">
    <property type="term" value="F:hydrolase activity"/>
    <property type="evidence" value="ECO:0007669"/>
    <property type="project" value="UniProtKB-KW"/>
</dbReference>
<comment type="cofactor">
    <cofactor evidence="1">
        <name>Zn(2+)</name>
        <dbReference type="ChEBI" id="CHEBI:29105"/>
    </cofactor>
</comment>
<organism evidence="7 8">
    <name type="scientific">Nocardioides cremeus</name>
    <dbReference type="NCBI Taxonomy" id="3058044"/>
    <lineage>
        <taxon>Bacteria</taxon>
        <taxon>Bacillati</taxon>
        <taxon>Actinomycetota</taxon>
        <taxon>Actinomycetes</taxon>
        <taxon>Propionibacteriales</taxon>
        <taxon>Nocardioidaceae</taxon>
        <taxon>Nocardioides</taxon>
    </lineage>
</organism>
<feature type="domain" description="Adenosine deaminase" evidence="6">
    <location>
        <begin position="18"/>
        <end position="336"/>
    </location>
</feature>
<keyword evidence="5" id="KW-0862">Zinc</keyword>
<dbReference type="InterPro" id="IPR001365">
    <property type="entry name" value="A_deaminase_dom"/>
</dbReference>
<dbReference type="EMBL" id="JAULSC010000002">
    <property type="protein sequence ID" value="MDO3394771.1"/>
    <property type="molecule type" value="Genomic_DNA"/>
</dbReference>
<evidence type="ECO:0000256" key="1">
    <source>
        <dbReference type="ARBA" id="ARBA00001947"/>
    </source>
</evidence>
<evidence type="ECO:0000313" key="7">
    <source>
        <dbReference type="EMBL" id="MDO3394771.1"/>
    </source>
</evidence>
<dbReference type="Gene3D" id="3.20.20.140">
    <property type="entry name" value="Metal-dependent hydrolases"/>
    <property type="match status" value="1"/>
</dbReference>
<accession>A0ABT8TQI0</accession>
<dbReference type="NCBIfam" id="NF006854">
    <property type="entry name" value="PRK09358.3-1"/>
    <property type="match status" value="1"/>
</dbReference>
<dbReference type="EC" id="3.5.4.4" evidence="7"/>
<dbReference type="NCBIfam" id="TIGR01430">
    <property type="entry name" value="aden_deam"/>
    <property type="match status" value="1"/>
</dbReference>
<keyword evidence="8" id="KW-1185">Reference proteome</keyword>
<evidence type="ECO:0000256" key="4">
    <source>
        <dbReference type="ARBA" id="ARBA00022801"/>
    </source>
</evidence>
<proteinExistence type="inferred from homology"/>
<comment type="similarity">
    <text evidence="2">Belongs to the metallo-dependent hydrolases superfamily. Adenosine and AMP deaminases family.</text>
</comment>
<dbReference type="PANTHER" id="PTHR43114">
    <property type="entry name" value="ADENINE DEAMINASE"/>
    <property type="match status" value="1"/>
</dbReference>
<protein>
    <submittedName>
        <fullName evidence="7">Adenosine deaminase</fullName>
        <ecNumber evidence="7">3.5.4.4</ecNumber>
    </submittedName>
</protein>
<gene>
    <name evidence="7" type="ORF">QWJ41_03495</name>
</gene>
<dbReference type="PANTHER" id="PTHR43114:SF6">
    <property type="entry name" value="ADENINE DEAMINASE"/>
    <property type="match status" value="1"/>
</dbReference>
<dbReference type="Pfam" id="PF00962">
    <property type="entry name" value="A_deaminase"/>
    <property type="match status" value="1"/>
</dbReference>
<keyword evidence="4 7" id="KW-0378">Hydrolase</keyword>
<evidence type="ECO:0000313" key="8">
    <source>
        <dbReference type="Proteomes" id="UP001168363"/>
    </source>
</evidence>
<dbReference type="InterPro" id="IPR006330">
    <property type="entry name" value="Ado/ade_deaminase"/>
</dbReference>
<sequence>MSAPGAGTGLEAFVAGLPKAELHVHHIGSASPEIVSGLATRHPGVVPSDLNELRRFFEFRDFAHFIEVYLAVVDLVRTPEDVRFLTYEVARELATTQQVRYAELTCTPYTSVRPHESGVGMAIEAYTEALEDARVAAERDFGLVLRWIYDIPGEAGLPAAEKTLEYALEHRTDALVGFGLGGPEIGVPRPQFQPHFDAARAAGLRSVPHAGETTGPQTVWDALRLLGAERIGHGTSAVEDPELLAHLAHSGVPLEVCPSSNIATRAVAALEEHPIRAFRDAGVTVTVHSDDPSMFGTTLNNEYVIAAGLLDLDEEGVRDLARASVHASFAPSDVAARPLVQGVVARVERVRLGRGEDQVLRAAGEVRQHRARQRRRVVGGEGAQLAGVRPDRGQLGLTDLRREVEAHHLPPGRVVRLAEAPHHQGVLEQAGAAAARDLRRGAARRLVVGVAVVAPRGDQQGALAVTDDVTQRDDHLVLDVGHPAVGCAQEDDGRAGREQLDGPVHLGQALGGQRVPRHLAPGRVRGLAGGEQHDVHVDAGAVRGGDQAAHAEALVVGVRRDDHQAVPPLGGRSHVERWDPAPLRVLLPRLRQRSRPSRRRPRG</sequence>
<keyword evidence="3" id="KW-0479">Metal-binding</keyword>
<evidence type="ECO:0000259" key="6">
    <source>
        <dbReference type="Pfam" id="PF00962"/>
    </source>
</evidence>
<dbReference type="InterPro" id="IPR032466">
    <property type="entry name" value="Metal_Hydrolase"/>
</dbReference>
<name>A0ABT8TQI0_9ACTN</name>
<evidence type="ECO:0000256" key="2">
    <source>
        <dbReference type="ARBA" id="ARBA00006676"/>
    </source>
</evidence>